<sequence>MSKVEAARRELTLLIYRHLKEHGFHSAAEELQKYSPQGETEVTESLLDIYRLWLSDKQPDSAKLSKRERNKAATKKKKDKLAIKEETEEKKTVPAKRKKSESKSGEKVIKTKKSKTQTKAQAVTGDDSDSDDSLDVDKWKKLLQQMTDSDMAKMDTINALDSAASPPVKKRVRKPRAKPPAKTITPNEQNTVGENNTMEEKAITETPTKKSKPKKSTSKKKAPVISSAAPSQEENINAVEDRAATPTLTSSKQDEIKDVTMIEEKTDETPSEPKKKKKKKKEMSEDNVKENTNDTGVEGKDGKKKKKSGVTRGTQGDSIEEEIIAKDESVDNVDTLEPRKKNKKKKAEKVQENTELIVEEPKETAESEEILEQKVEENG</sequence>
<dbReference type="Proteomes" id="UP001619887">
    <property type="component" value="Unassembled WGS sequence"/>
</dbReference>
<feature type="compositionally biased region" description="Basic and acidic residues" evidence="1">
    <location>
        <begin position="359"/>
        <end position="379"/>
    </location>
</feature>
<dbReference type="PROSITE" id="PS50896">
    <property type="entry name" value="LISH"/>
    <property type="match status" value="1"/>
</dbReference>
<organism evidence="2 3">
    <name type="scientific">Pagothenia borchgrevinki</name>
    <name type="common">Bald rockcod</name>
    <name type="synonym">Trematomus borchgrevinki</name>
    <dbReference type="NCBI Taxonomy" id="8213"/>
    <lineage>
        <taxon>Eukaryota</taxon>
        <taxon>Metazoa</taxon>
        <taxon>Chordata</taxon>
        <taxon>Craniata</taxon>
        <taxon>Vertebrata</taxon>
        <taxon>Euteleostomi</taxon>
        <taxon>Actinopterygii</taxon>
        <taxon>Neopterygii</taxon>
        <taxon>Teleostei</taxon>
        <taxon>Neoteleostei</taxon>
        <taxon>Acanthomorphata</taxon>
        <taxon>Eupercaria</taxon>
        <taxon>Perciformes</taxon>
        <taxon>Notothenioidei</taxon>
        <taxon>Nototheniidae</taxon>
        <taxon>Pagothenia</taxon>
    </lineage>
</organism>
<reference evidence="2 3" key="1">
    <citation type="journal article" date="2022" name="G3 (Bethesda)">
        <title>Evaluating Illumina-, Nanopore-, and PacBio-based genome assembly strategies with the bald notothen, Trematomus borchgrevinki.</title>
        <authorList>
            <person name="Rayamajhi N."/>
            <person name="Cheng C.C."/>
            <person name="Catchen J.M."/>
        </authorList>
    </citation>
    <scope>NUCLEOTIDE SEQUENCE [LARGE SCALE GENOMIC DNA]</scope>
    <source>
        <strain evidence="2">AGRC-2024</strain>
    </source>
</reference>
<comment type="caution">
    <text evidence="2">The sequence shown here is derived from an EMBL/GenBank/DDBJ whole genome shotgun (WGS) entry which is preliminary data.</text>
</comment>
<feature type="compositionally biased region" description="Basic and acidic residues" evidence="1">
    <location>
        <begin position="60"/>
        <end position="71"/>
    </location>
</feature>
<feature type="compositionally biased region" description="Basic and acidic residues" evidence="1">
    <location>
        <begin position="282"/>
        <end position="301"/>
    </location>
</feature>
<feature type="compositionally biased region" description="Basic and acidic residues" evidence="1">
    <location>
        <begin position="252"/>
        <end position="273"/>
    </location>
</feature>
<dbReference type="EMBL" id="JBIYXZ010002087">
    <property type="protein sequence ID" value="KAL3044896.1"/>
    <property type="molecule type" value="Genomic_DNA"/>
</dbReference>
<dbReference type="AlphaFoldDB" id="A0ABD2FT16"/>
<name>A0ABD2FT16_PAGBO</name>
<gene>
    <name evidence="2" type="ORF">OYC64_013215</name>
</gene>
<feature type="compositionally biased region" description="Basic and acidic residues" evidence="1">
    <location>
        <begin position="80"/>
        <end position="92"/>
    </location>
</feature>
<feature type="region of interest" description="Disordered" evidence="1">
    <location>
        <begin position="153"/>
        <end position="379"/>
    </location>
</feature>
<feature type="compositionally biased region" description="Basic residues" evidence="1">
    <location>
        <begin position="168"/>
        <end position="179"/>
    </location>
</feature>
<evidence type="ECO:0000313" key="3">
    <source>
        <dbReference type="Proteomes" id="UP001619887"/>
    </source>
</evidence>
<feature type="compositionally biased region" description="Polar residues" evidence="1">
    <location>
        <begin position="184"/>
        <end position="196"/>
    </location>
</feature>
<feature type="region of interest" description="Disordered" evidence="1">
    <location>
        <begin position="60"/>
        <end position="135"/>
    </location>
</feature>
<accession>A0ABD2FT16</accession>
<evidence type="ECO:0000313" key="2">
    <source>
        <dbReference type="EMBL" id="KAL3044896.1"/>
    </source>
</evidence>
<feature type="compositionally biased region" description="Basic residues" evidence="1">
    <location>
        <begin position="209"/>
        <end position="222"/>
    </location>
</feature>
<reference evidence="2 3" key="2">
    <citation type="journal article" date="2024" name="G3 (Bethesda)">
        <title>The genome of the cryopelagic Antarctic bald notothen, Trematomus borchgrevinki.</title>
        <authorList>
            <person name="Rayamajhi N."/>
            <person name="Rivera-Colon A.G."/>
            <person name="Minhas B.F."/>
            <person name="Cheng C.C."/>
            <person name="Catchen J.M."/>
        </authorList>
    </citation>
    <scope>NUCLEOTIDE SEQUENCE [LARGE SCALE GENOMIC DNA]</scope>
    <source>
        <strain evidence="2">AGRC-2024</strain>
    </source>
</reference>
<dbReference type="InterPro" id="IPR006594">
    <property type="entry name" value="LisH"/>
</dbReference>
<proteinExistence type="predicted"/>
<evidence type="ECO:0008006" key="4">
    <source>
        <dbReference type="Google" id="ProtNLM"/>
    </source>
</evidence>
<keyword evidence="3" id="KW-1185">Reference proteome</keyword>
<protein>
    <recommendedName>
        <fullName evidence="4">LisH domain-containing protein</fullName>
    </recommendedName>
</protein>
<evidence type="ECO:0000256" key="1">
    <source>
        <dbReference type="SAM" id="MobiDB-lite"/>
    </source>
</evidence>